<evidence type="ECO:0000256" key="2">
    <source>
        <dbReference type="ARBA" id="ARBA00022771"/>
    </source>
</evidence>
<dbReference type="PANTHER" id="PTHR46920:SF1">
    <property type="entry name" value="PROTEIN MSS51 HOMOLOG, MITOCHONDRIAL-RELATED"/>
    <property type="match status" value="1"/>
</dbReference>
<dbReference type="GO" id="GO:0008270">
    <property type="term" value="F:zinc ion binding"/>
    <property type="evidence" value="ECO:0007669"/>
    <property type="project" value="UniProtKB-KW"/>
</dbReference>
<dbReference type="Gene3D" id="6.10.140.2220">
    <property type="match status" value="1"/>
</dbReference>
<sequence>GFVAMDYNVPGLSKVILSKLNMQSYDDYRAALEGRKHAADFGIRTYREMFQKMEDTFKFCAECKKLPEALSDPRALRRCKRCQNVYYCGTECQRASWPAHKKLCKKLKWAAVDRLVEWLVFTGDIPFPSGNWTKAVSEVKSWDVWFLMQEELDTKLNAIGNCKYMKLLWENAGKPQPEDEELLESIRRVTTDFQARPVTIGLALHSFSIDPLERPITIHVVGASHTETLNARPTDYDELARMFPGNEGIEVVMIGPEVVEGPSLRPPLESYAGRRRVYLSGWKGLYHMYWETMVESGRASRPSLVVGFHPGFHASQGLTEGWLPTLLLLRDYKIPSLFTMYSDQELKYSLEILQELETRIIDYGANPFTSLKLEQVQSNPNKPLIHSNSSYLMFQGVVESMDGMNTEDLRHENMLQALSE</sequence>
<dbReference type="InterPro" id="IPR002893">
    <property type="entry name" value="Znf_MYND"/>
</dbReference>
<accession>A0A401PBA6</accession>
<evidence type="ECO:0000313" key="6">
    <source>
        <dbReference type="EMBL" id="GCB70400.1"/>
    </source>
</evidence>
<reference evidence="6 7" key="1">
    <citation type="journal article" date="2018" name="Nat. Ecol. Evol.">
        <title>Shark genomes provide insights into elasmobranch evolution and the origin of vertebrates.</title>
        <authorList>
            <person name="Hara Y"/>
            <person name="Yamaguchi K"/>
            <person name="Onimaru K"/>
            <person name="Kadota M"/>
            <person name="Koyanagi M"/>
            <person name="Keeley SD"/>
            <person name="Tatsumi K"/>
            <person name="Tanaka K"/>
            <person name="Motone F"/>
            <person name="Kageyama Y"/>
            <person name="Nozu R"/>
            <person name="Adachi N"/>
            <person name="Nishimura O"/>
            <person name="Nakagawa R"/>
            <person name="Tanegashima C"/>
            <person name="Kiyatake I"/>
            <person name="Matsumoto R"/>
            <person name="Murakumo K"/>
            <person name="Nishida K"/>
            <person name="Terakita A"/>
            <person name="Kuratani S"/>
            <person name="Sato K"/>
            <person name="Hyodo S Kuraku.S."/>
        </authorList>
    </citation>
    <scope>NUCLEOTIDE SEQUENCE [LARGE SCALE GENOMIC DNA]</scope>
</reference>
<dbReference type="PROSITE" id="PS50865">
    <property type="entry name" value="ZF_MYND_2"/>
    <property type="match status" value="1"/>
</dbReference>
<name>A0A401PBA6_SCYTO</name>
<comment type="caution">
    <text evidence="6">The sequence shown here is derived from an EMBL/GenBank/DDBJ whole genome shotgun (WGS) entry which is preliminary data.</text>
</comment>
<dbReference type="PROSITE" id="PS01360">
    <property type="entry name" value="ZF_MYND_1"/>
    <property type="match status" value="1"/>
</dbReference>
<feature type="domain" description="MYND-type" evidence="5">
    <location>
        <begin position="60"/>
        <end position="104"/>
    </location>
</feature>
<evidence type="ECO:0000256" key="4">
    <source>
        <dbReference type="PROSITE-ProRule" id="PRU00134"/>
    </source>
</evidence>
<dbReference type="OMA" id="DWSKHKK"/>
<organism evidence="6 7">
    <name type="scientific">Scyliorhinus torazame</name>
    <name type="common">Cloudy catshark</name>
    <name type="synonym">Catulus torazame</name>
    <dbReference type="NCBI Taxonomy" id="75743"/>
    <lineage>
        <taxon>Eukaryota</taxon>
        <taxon>Metazoa</taxon>
        <taxon>Chordata</taxon>
        <taxon>Craniata</taxon>
        <taxon>Vertebrata</taxon>
        <taxon>Chondrichthyes</taxon>
        <taxon>Elasmobranchii</taxon>
        <taxon>Galeomorphii</taxon>
        <taxon>Galeoidea</taxon>
        <taxon>Carcharhiniformes</taxon>
        <taxon>Scyliorhinidae</taxon>
        <taxon>Scyliorhinus</taxon>
    </lineage>
</organism>
<gene>
    <name evidence="6" type="ORF">scyTo_0001270</name>
</gene>
<dbReference type="EMBL" id="BFAA01000277">
    <property type="protein sequence ID" value="GCB70400.1"/>
    <property type="molecule type" value="Genomic_DNA"/>
</dbReference>
<evidence type="ECO:0000256" key="3">
    <source>
        <dbReference type="ARBA" id="ARBA00022833"/>
    </source>
</evidence>
<dbReference type="Proteomes" id="UP000288216">
    <property type="component" value="Unassembled WGS sequence"/>
</dbReference>
<keyword evidence="1" id="KW-0479">Metal-binding</keyword>
<dbReference type="AlphaFoldDB" id="A0A401PBA6"/>
<dbReference type="PANTHER" id="PTHR46920">
    <property type="match status" value="1"/>
</dbReference>
<dbReference type="Pfam" id="PF01753">
    <property type="entry name" value="zf-MYND"/>
    <property type="match status" value="1"/>
</dbReference>
<protein>
    <recommendedName>
        <fullName evidence="5">MYND-type domain-containing protein</fullName>
    </recommendedName>
</protein>
<dbReference type="OrthoDB" id="5282002at2759"/>
<dbReference type="SUPFAM" id="SSF144232">
    <property type="entry name" value="HIT/MYND zinc finger-like"/>
    <property type="match status" value="1"/>
</dbReference>
<dbReference type="Pfam" id="PF20179">
    <property type="entry name" value="MSS51_C"/>
    <property type="match status" value="1"/>
</dbReference>
<keyword evidence="3" id="KW-0862">Zinc</keyword>
<keyword evidence="7" id="KW-1185">Reference proteome</keyword>
<feature type="non-terminal residue" evidence="6">
    <location>
        <position position="1"/>
    </location>
</feature>
<dbReference type="InterPro" id="IPR046824">
    <property type="entry name" value="Mss51-like_C"/>
</dbReference>
<proteinExistence type="predicted"/>
<dbReference type="STRING" id="75743.A0A401PBA6"/>
<dbReference type="InterPro" id="IPR052839">
    <property type="entry name" value="Mito_gene_expr_regulator"/>
</dbReference>
<evidence type="ECO:0000313" key="7">
    <source>
        <dbReference type="Proteomes" id="UP000288216"/>
    </source>
</evidence>
<evidence type="ECO:0000256" key="1">
    <source>
        <dbReference type="ARBA" id="ARBA00022723"/>
    </source>
</evidence>
<evidence type="ECO:0000259" key="5">
    <source>
        <dbReference type="PROSITE" id="PS50865"/>
    </source>
</evidence>
<keyword evidence="2 4" id="KW-0863">Zinc-finger</keyword>